<reference evidence="2 3" key="1">
    <citation type="submission" date="2021-03" db="EMBL/GenBank/DDBJ databases">
        <title>Whole genome shotgun sequence of Actinoplanes toevensis NBRC 105298.</title>
        <authorList>
            <person name="Komaki H."/>
            <person name="Tamura T."/>
        </authorList>
    </citation>
    <scope>NUCLEOTIDE SEQUENCE [LARGE SCALE GENOMIC DNA]</scope>
    <source>
        <strain evidence="2 3">NBRC 105298</strain>
    </source>
</reference>
<dbReference type="Proteomes" id="UP000677082">
    <property type="component" value="Unassembled WGS sequence"/>
</dbReference>
<comment type="caution">
    <text evidence="2">The sequence shown here is derived from an EMBL/GenBank/DDBJ whole genome shotgun (WGS) entry which is preliminary data.</text>
</comment>
<feature type="region of interest" description="Disordered" evidence="1">
    <location>
        <begin position="473"/>
        <end position="498"/>
    </location>
</feature>
<gene>
    <name evidence="2" type="ORF">Ato02nite_096230</name>
</gene>
<organism evidence="2 3">
    <name type="scientific">Paractinoplanes toevensis</name>
    <dbReference type="NCBI Taxonomy" id="571911"/>
    <lineage>
        <taxon>Bacteria</taxon>
        <taxon>Bacillati</taxon>
        <taxon>Actinomycetota</taxon>
        <taxon>Actinomycetes</taxon>
        <taxon>Micromonosporales</taxon>
        <taxon>Micromonosporaceae</taxon>
        <taxon>Paractinoplanes</taxon>
    </lineage>
</organism>
<protein>
    <submittedName>
        <fullName evidence="2">Uncharacterized protein</fullName>
    </submittedName>
</protein>
<sequence length="498" mass="54784">MTVMSSLARVLAAGSKTPQRVTLYRHLHVSEQPIVMVPIILAGETNAPLAVMVGSDPGQPEVIVTRQPRERAERLRFAERLAGHLLFPIASMAATTQRVDTRRPELSVRATQAPQVWVPNPAGVDYVRLLGRMTRFRSSEGPWAVAPSVRQLGIWLTWLAEQAEFADSCVLVPATRALSAVWATGQSDVEDGNLAAVMAWLAPPPGMAIIDAARRAEDPAVCPPAGPATDPTFDRLFLQPTLRDLASAATELARRQVLHRLTGMLVEQMRPTWDLVWQAIDLLGAEPPAARVARRWERQRDRFTAFHHYVSDGGYPQAKRDNAVRGAQRLAEMEQRLASFDAERAYDDPLVLADYRLAGEAFAGEVVASDPHRRVRGAQRSVTRPLVTVTTTDPVRLDVGQQVHDPSRNGQRALITSLDEATDGWIVELELQDKMGRGRAPEPGSVPAVGDEVVYTALADTFVRRGRAWPARENIPWTHGGPPPEPVPVPEDAVEDWS</sequence>
<dbReference type="EMBL" id="BOQN01000159">
    <property type="protein sequence ID" value="GIM97830.1"/>
    <property type="molecule type" value="Genomic_DNA"/>
</dbReference>
<evidence type="ECO:0000256" key="1">
    <source>
        <dbReference type="SAM" id="MobiDB-lite"/>
    </source>
</evidence>
<dbReference type="AlphaFoldDB" id="A0A920BR96"/>
<accession>A0A920BR96</accession>
<evidence type="ECO:0000313" key="2">
    <source>
        <dbReference type="EMBL" id="GIM97830.1"/>
    </source>
</evidence>
<evidence type="ECO:0000313" key="3">
    <source>
        <dbReference type="Proteomes" id="UP000677082"/>
    </source>
</evidence>
<proteinExistence type="predicted"/>
<keyword evidence="3" id="KW-1185">Reference proteome</keyword>
<name>A0A920BR96_9ACTN</name>